<dbReference type="Proteomes" id="UP000321525">
    <property type="component" value="Unassembled WGS sequence"/>
</dbReference>
<reference evidence="2 4" key="1">
    <citation type="submission" date="2019-07" db="EMBL/GenBank/DDBJ databases">
        <title>Genomes of sea-ice associated Colwellia species.</title>
        <authorList>
            <person name="Bowman J.P."/>
        </authorList>
    </citation>
    <scope>NUCLEOTIDE SEQUENCE [LARGE SCALE GENOMIC DNA]</scope>
    <source>
        <strain evidence="1 3">ACAM 607</strain>
        <strain evidence="2 4">IC036</strain>
    </source>
</reference>
<sequence>MLLERRQYSHEEQSLWDRLSLAQKFAASSMTQFGYDLSFIRNSNSGSLAILQCNGKTATINGEGEVDSTPSIIIRP</sequence>
<comment type="caution">
    <text evidence="2">The sequence shown here is derived from an EMBL/GenBank/DDBJ whole genome shotgun (WGS) entry which is preliminary data.</text>
</comment>
<dbReference type="EMBL" id="VOLQ01000017">
    <property type="protein sequence ID" value="TWX66640.1"/>
    <property type="molecule type" value="Genomic_DNA"/>
</dbReference>
<gene>
    <name evidence="1" type="ORF">ESZ26_11225</name>
    <name evidence="2" type="ORF">ESZ27_10055</name>
</gene>
<dbReference type="EMBL" id="VOLR01000014">
    <property type="protein sequence ID" value="TWX58767.1"/>
    <property type="molecule type" value="Genomic_DNA"/>
</dbReference>
<evidence type="ECO:0000313" key="2">
    <source>
        <dbReference type="EMBL" id="TWX66640.1"/>
    </source>
</evidence>
<proteinExistence type="predicted"/>
<accession>A0A5C6QD67</accession>
<evidence type="ECO:0000313" key="3">
    <source>
        <dbReference type="Proteomes" id="UP000321525"/>
    </source>
</evidence>
<keyword evidence="3" id="KW-1185">Reference proteome</keyword>
<dbReference type="Proteomes" id="UP000321917">
    <property type="component" value="Unassembled WGS sequence"/>
</dbReference>
<dbReference type="AlphaFoldDB" id="A0A5C6QD67"/>
<name>A0A5C6QD67_9GAMM</name>
<organism evidence="2 4">
    <name type="scientific">Colwellia hornerae</name>
    <dbReference type="NCBI Taxonomy" id="89402"/>
    <lineage>
        <taxon>Bacteria</taxon>
        <taxon>Pseudomonadati</taxon>
        <taxon>Pseudomonadota</taxon>
        <taxon>Gammaproteobacteria</taxon>
        <taxon>Alteromonadales</taxon>
        <taxon>Colwelliaceae</taxon>
        <taxon>Colwellia</taxon>
    </lineage>
</organism>
<evidence type="ECO:0000313" key="4">
    <source>
        <dbReference type="Proteomes" id="UP000321917"/>
    </source>
</evidence>
<protein>
    <submittedName>
        <fullName evidence="2">Uncharacterized protein</fullName>
    </submittedName>
</protein>
<evidence type="ECO:0000313" key="1">
    <source>
        <dbReference type="EMBL" id="TWX58767.1"/>
    </source>
</evidence>
<dbReference type="OrthoDB" id="5771089at2"/>